<dbReference type="InterPro" id="IPR050964">
    <property type="entry name" value="Striated_Muscle_Regulatory"/>
</dbReference>
<feature type="non-terminal residue" evidence="5">
    <location>
        <position position="225"/>
    </location>
</feature>
<dbReference type="Gene3D" id="2.60.40.10">
    <property type="entry name" value="Immunoglobulins"/>
    <property type="match status" value="2"/>
</dbReference>
<feature type="domain" description="Fibronectin type-III" evidence="4">
    <location>
        <begin position="129"/>
        <end position="222"/>
    </location>
</feature>
<protein>
    <recommendedName>
        <fullName evidence="6">Fibronectin type-III domain-containing protein</fullName>
    </recommendedName>
</protein>
<evidence type="ECO:0000259" key="3">
    <source>
        <dbReference type="PROSITE" id="PS50835"/>
    </source>
</evidence>
<dbReference type="CDD" id="cd00063">
    <property type="entry name" value="FN3"/>
    <property type="match status" value="1"/>
</dbReference>
<dbReference type="InterPro" id="IPR003599">
    <property type="entry name" value="Ig_sub"/>
</dbReference>
<dbReference type="PROSITE" id="PS50853">
    <property type="entry name" value="FN3"/>
    <property type="match status" value="1"/>
</dbReference>
<feature type="signal peptide" evidence="2">
    <location>
        <begin position="1"/>
        <end position="19"/>
    </location>
</feature>
<keyword evidence="1" id="KW-0677">Repeat</keyword>
<dbReference type="SMART" id="SM00409">
    <property type="entry name" value="IG"/>
    <property type="match status" value="1"/>
</dbReference>
<evidence type="ECO:0000259" key="4">
    <source>
        <dbReference type="PROSITE" id="PS50853"/>
    </source>
</evidence>
<dbReference type="PANTHER" id="PTHR13817">
    <property type="entry name" value="TITIN"/>
    <property type="match status" value="1"/>
</dbReference>
<organism evidence="5">
    <name type="scientific">Arion vulgaris</name>
    <dbReference type="NCBI Taxonomy" id="1028688"/>
    <lineage>
        <taxon>Eukaryota</taxon>
        <taxon>Metazoa</taxon>
        <taxon>Spiralia</taxon>
        <taxon>Lophotrochozoa</taxon>
        <taxon>Mollusca</taxon>
        <taxon>Gastropoda</taxon>
        <taxon>Heterobranchia</taxon>
        <taxon>Euthyneura</taxon>
        <taxon>Panpulmonata</taxon>
        <taxon>Eupulmonata</taxon>
        <taxon>Stylommatophora</taxon>
        <taxon>Helicina</taxon>
        <taxon>Arionoidea</taxon>
        <taxon>Arionidae</taxon>
        <taxon>Arion</taxon>
    </lineage>
</organism>
<feature type="domain" description="Ig-like" evidence="3">
    <location>
        <begin position="32"/>
        <end position="118"/>
    </location>
</feature>
<evidence type="ECO:0008006" key="6">
    <source>
        <dbReference type="Google" id="ProtNLM"/>
    </source>
</evidence>
<dbReference type="PANTHER" id="PTHR13817:SF175">
    <property type="entry name" value="IG-LIKE AND FIBRONECTIN TYPE-III DOMAIN-CONTAINING PROTEIN C27B7.7"/>
    <property type="match status" value="1"/>
</dbReference>
<dbReference type="PROSITE" id="PS50835">
    <property type="entry name" value="IG_LIKE"/>
    <property type="match status" value="1"/>
</dbReference>
<dbReference type="InterPro" id="IPR036116">
    <property type="entry name" value="FN3_sf"/>
</dbReference>
<name>A0A0B6YZ53_9EUPU</name>
<feature type="chain" id="PRO_5002126623" description="Fibronectin type-III domain-containing protein" evidence="2">
    <location>
        <begin position="20"/>
        <end position="225"/>
    </location>
</feature>
<dbReference type="InterPro" id="IPR007110">
    <property type="entry name" value="Ig-like_dom"/>
</dbReference>
<dbReference type="InterPro" id="IPR013783">
    <property type="entry name" value="Ig-like_fold"/>
</dbReference>
<keyword evidence="2" id="KW-0732">Signal</keyword>
<gene>
    <name evidence="5" type="primary">ORF40366</name>
</gene>
<evidence type="ECO:0000256" key="2">
    <source>
        <dbReference type="SAM" id="SignalP"/>
    </source>
</evidence>
<evidence type="ECO:0000256" key="1">
    <source>
        <dbReference type="ARBA" id="ARBA00022737"/>
    </source>
</evidence>
<dbReference type="InterPro" id="IPR003961">
    <property type="entry name" value="FN3_dom"/>
</dbReference>
<dbReference type="SMART" id="SM00060">
    <property type="entry name" value="FN3"/>
    <property type="match status" value="1"/>
</dbReference>
<dbReference type="AlphaFoldDB" id="A0A0B6YZ53"/>
<dbReference type="Pfam" id="PF00041">
    <property type="entry name" value="fn3"/>
    <property type="match status" value="1"/>
</dbReference>
<dbReference type="InterPro" id="IPR036179">
    <property type="entry name" value="Ig-like_dom_sf"/>
</dbReference>
<dbReference type="EMBL" id="HACG01013920">
    <property type="protein sequence ID" value="CEK60785.1"/>
    <property type="molecule type" value="Transcribed_RNA"/>
</dbReference>
<reference evidence="5" key="1">
    <citation type="submission" date="2014-12" db="EMBL/GenBank/DDBJ databases">
        <title>Insight into the proteome of Arion vulgaris.</title>
        <authorList>
            <person name="Aradska J."/>
            <person name="Bulat T."/>
            <person name="Smidak R."/>
            <person name="Sarate P."/>
            <person name="Gangsoo J."/>
            <person name="Sialana F."/>
            <person name="Bilban M."/>
            <person name="Lubec G."/>
        </authorList>
    </citation>
    <scope>NUCLEOTIDE SEQUENCE</scope>
    <source>
        <tissue evidence="5">Skin</tissue>
    </source>
</reference>
<evidence type="ECO:0000313" key="5">
    <source>
        <dbReference type="EMBL" id="CEK60785.1"/>
    </source>
</evidence>
<dbReference type="SUPFAM" id="SSF49265">
    <property type="entry name" value="Fibronectin type III"/>
    <property type="match status" value="1"/>
</dbReference>
<proteinExistence type="predicted"/>
<dbReference type="SUPFAM" id="SSF48726">
    <property type="entry name" value="Immunoglobulin"/>
    <property type="match status" value="1"/>
</dbReference>
<dbReference type="InterPro" id="IPR013106">
    <property type="entry name" value="Ig_V-set"/>
</dbReference>
<sequence length="225" mass="24817">MRSLLLCLIFVVAFWTADASNTEQVVVRRVQEKVSLDCPALADSEEYNGVMWNRNTIFFVTVAKNKEISYAIGAPSGRITVASKYELVLTDLETSDSGNYSCQISINKNGTWQLQETTHIMTVQDVPSAPGQPEVKNVESRQATISWRPSEANNSPISAYILSVRDCQGNLILDYSTHNESLQMTVDGLSPWTCYTASVLAVNGVGRSSHSEASDQFYTQEEAMG</sequence>
<dbReference type="Pfam" id="PF07686">
    <property type="entry name" value="V-set"/>
    <property type="match status" value="1"/>
</dbReference>
<accession>A0A0B6YZ53</accession>